<organism evidence="2 3">
    <name type="scientific">Dokdonella immobilis</name>
    <dbReference type="NCBI Taxonomy" id="578942"/>
    <lineage>
        <taxon>Bacteria</taxon>
        <taxon>Pseudomonadati</taxon>
        <taxon>Pseudomonadota</taxon>
        <taxon>Gammaproteobacteria</taxon>
        <taxon>Lysobacterales</taxon>
        <taxon>Rhodanobacteraceae</taxon>
        <taxon>Dokdonella</taxon>
    </lineage>
</organism>
<dbReference type="PROSITE" id="PS51257">
    <property type="entry name" value="PROKAR_LIPOPROTEIN"/>
    <property type="match status" value="1"/>
</dbReference>
<dbReference type="EMBL" id="FOVF01000003">
    <property type="protein sequence ID" value="SFN07395.1"/>
    <property type="molecule type" value="Genomic_DNA"/>
</dbReference>
<dbReference type="OrthoDB" id="5946001at2"/>
<evidence type="ECO:0000256" key="1">
    <source>
        <dbReference type="SAM" id="SignalP"/>
    </source>
</evidence>
<evidence type="ECO:0000313" key="2">
    <source>
        <dbReference type="EMBL" id="SFN07395.1"/>
    </source>
</evidence>
<keyword evidence="1" id="KW-0732">Signal</keyword>
<sequence>MIVRNPLRARLAAIVFAFGLGGACTFALAAPQLPDFTYQGRLSQNGVPANGSFNLSFALYDNATNGSQVGSTISEPAFPVTDGLFTVSLAFPGAFDGTQLWLQVSVNGVPLLPRTAVTATPVAQFSLSGSIGGAAGGDLTGTYPNPSLATASVTNSKIAAGAISSSKLGSSSVTSTAIAASAVDTSELASGAVTEAKIASNSVTRAKISGGDVTGTLGGVSLGGGGCADVNAGASGTAPGDIVLVNLQAGVTLPSKFIMLPARVDSAGTVTLRFCNIGTTTQSFKSLPIEILTIH</sequence>
<protein>
    <submittedName>
        <fullName evidence="2">Uncharacterized protein</fullName>
    </submittedName>
</protein>
<dbReference type="RefSeq" id="WP_092405120.1">
    <property type="nucleotide sequence ID" value="NZ_FOVF01000003.1"/>
</dbReference>
<reference evidence="2 3" key="1">
    <citation type="submission" date="2016-10" db="EMBL/GenBank/DDBJ databases">
        <authorList>
            <person name="de Groot N.N."/>
        </authorList>
    </citation>
    <scope>NUCLEOTIDE SEQUENCE [LARGE SCALE GENOMIC DNA]</scope>
    <source>
        <strain evidence="2 3">CGMCC 1.7659</strain>
    </source>
</reference>
<proteinExistence type="predicted"/>
<feature type="signal peptide" evidence="1">
    <location>
        <begin position="1"/>
        <end position="29"/>
    </location>
</feature>
<accession>A0A1I4W1R4</accession>
<feature type="chain" id="PRO_5011722381" evidence="1">
    <location>
        <begin position="30"/>
        <end position="295"/>
    </location>
</feature>
<dbReference type="STRING" id="578942.SAMN05216289_103268"/>
<name>A0A1I4W1R4_9GAMM</name>
<gene>
    <name evidence="2" type="ORF">SAMN05216289_103268</name>
</gene>
<evidence type="ECO:0000313" key="3">
    <source>
        <dbReference type="Proteomes" id="UP000198575"/>
    </source>
</evidence>
<dbReference type="Proteomes" id="UP000198575">
    <property type="component" value="Unassembled WGS sequence"/>
</dbReference>
<dbReference type="AlphaFoldDB" id="A0A1I4W1R4"/>
<keyword evidence="3" id="KW-1185">Reference proteome</keyword>